<protein>
    <recommendedName>
        <fullName evidence="3">DUF2793 domain-containing protein</fullName>
    </recommendedName>
</protein>
<dbReference type="Proteomes" id="UP000019666">
    <property type="component" value="Unassembled WGS sequence"/>
</dbReference>
<dbReference type="HOGENOM" id="CLU_021954_0_1_5"/>
<dbReference type="RefSeq" id="WP_037278737.1">
    <property type="nucleotide sequence ID" value="NZ_KK088557.1"/>
</dbReference>
<dbReference type="InterPro" id="IPR021251">
    <property type="entry name" value="DUF2793"/>
</dbReference>
<dbReference type="EMBL" id="AOSK01000039">
    <property type="protein sequence ID" value="EYD76928.1"/>
    <property type="molecule type" value="Genomic_DNA"/>
</dbReference>
<evidence type="ECO:0000313" key="2">
    <source>
        <dbReference type="Proteomes" id="UP000019666"/>
    </source>
</evidence>
<organism evidence="1 2">
    <name type="scientific">Rubellimicrobium mesophilum DSM 19309</name>
    <dbReference type="NCBI Taxonomy" id="442562"/>
    <lineage>
        <taxon>Bacteria</taxon>
        <taxon>Pseudomonadati</taxon>
        <taxon>Pseudomonadota</taxon>
        <taxon>Alphaproteobacteria</taxon>
        <taxon>Rhodobacterales</taxon>
        <taxon>Roseobacteraceae</taxon>
        <taxon>Rubellimicrobium</taxon>
    </lineage>
</organism>
<dbReference type="Pfam" id="PF10983">
    <property type="entry name" value="DUF2793"/>
    <property type="match status" value="1"/>
</dbReference>
<dbReference type="PATRIC" id="fig|442562.3.peg.1436"/>
<name>A0A017HRY9_9RHOB</name>
<accession>A0A017HRY9</accession>
<dbReference type="AlphaFoldDB" id="A0A017HRY9"/>
<proteinExistence type="predicted"/>
<keyword evidence="2" id="KW-1185">Reference proteome</keyword>
<dbReference type="STRING" id="442562.Rumeso_01450"/>
<comment type="caution">
    <text evidence="1">The sequence shown here is derived from an EMBL/GenBank/DDBJ whole genome shotgun (WGS) entry which is preliminary data.</text>
</comment>
<dbReference type="OrthoDB" id="564699at2"/>
<evidence type="ECO:0000313" key="1">
    <source>
        <dbReference type="EMBL" id="EYD76928.1"/>
    </source>
</evidence>
<reference evidence="1 2" key="1">
    <citation type="submission" date="2013-02" db="EMBL/GenBank/DDBJ databases">
        <authorList>
            <person name="Fiebig A."/>
            <person name="Goeker M."/>
            <person name="Klenk H.-P.P."/>
        </authorList>
    </citation>
    <scope>NUCLEOTIDE SEQUENCE [LARGE SCALE GENOMIC DNA]</scope>
    <source>
        <strain evidence="1 2">DSM 19309</strain>
    </source>
</reference>
<evidence type="ECO:0008006" key="3">
    <source>
        <dbReference type="Google" id="ProtNLM"/>
    </source>
</evidence>
<sequence length="430" mass="43393">MPSTSPRLALPYLQPAQAQKHVTHNEALQLLDAVVQLRIQDFDLTLPPSDVLPGDVIAIGAGAQGDWAGQDGRLALWDGTGWQFIAPAEGWLAWDAATRALRVLSGGVWLPCVPALQNLPGLGVGTASDEVNRLAVASEATLLTHAGAGHQLKVNKAAASDTASLLFQSGWTGHAEMGLAGGLDFALRVSDGTAWTEALRVSRASGVVTLPQGAVLDGPLAGAAVQASPTDATPGRLLTAGAYGLGGPLPAVGDATASLVPGLYAYDTAAGSSGGPAGVLRGALLHARRGASLGETQLLVVEAGSAPNVTPGQTHGRARTGGAWSAWTCGSVAQSDSGASGRVLRGQDGTQTCWHTLTTSATGETVWTFPQPFASAAGLVVTMGVGGATPAPLFPRHTAKGATSVALSVLDSAGARVSATLDVIAMGRWT</sequence>
<gene>
    <name evidence="1" type="ORF">Rumeso_01450</name>
</gene>